<protein>
    <submittedName>
        <fullName evidence="2">Uncharacterized protein</fullName>
    </submittedName>
</protein>
<sequence>MSKSLTLTVSRLMMALALIVAIASLTTAAWMTRGAQQVQRVEPADAGSASLFGDAGTGTLIGSTQLMIVRDPAAFLPGSSEGGARLVNEQYLREHGIYPLQVKSVWFVRNLILLASAVLFTLEGVAWLTARRSKVRQARRGIRF</sequence>
<evidence type="ECO:0000313" key="2">
    <source>
        <dbReference type="EMBL" id="GGK34182.1"/>
    </source>
</evidence>
<dbReference type="Proteomes" id="UP000647587">
    <property type="component" value="Unassembled WGS sequence"/>
</dbReference>
<evidence type="ECO:0000313" key="3">
    <source>
        <dbReference type="Proteomes" id="UP000647587"/>
    </source>
</evidence>
<organism evidence="2 3">
    <name type="scientific">Deinococcus malanensis</name>
    <dbReference type="NCBI Taxonomy" id="1706855"/>
    <lineage>
        <taxon>Bacteria</taxon>
        <taxon>Thermotogati</taxon>
        <taxon>Deinococcota</taxon>
        <taxon>Deinococci</taxon>
        <taxon>Deinococcales</taxon>
        <taxon>Deinococcaceae</taxon>
        <taxon>Deinococcus</taxon>
    </lineage>
</organism>
<keyword evidence="3" id="KW-1185">Reference proteome</keyword>
<feature type="transmembrane region" description="Helical" evidence="1">
    <location>
        <begin position="111"/>
        <end position="130"/>
    </location>
</feature>
<dbReference type="RefSeq" id="WP_189010296.1">
    <property type="nucleotide sequence ID" value="NZ_BMPP01000014.1"/>
</dbReference>
<accession>A0ABQ2F0B3</accession>
<keyword evidence="1" id="KW-0472">Membrane</keyword>
<keyword evidence="1" id="KW-0812">Transmembrane</keyword>
<keyword evidence="1" id="KW-1133">Transmembrane helix</keyword>
<comment type="caution">
    <text evidence="2">The sequence shown here is derived from an EMBL/GenBank/DDBJ whole genome shotgun (WGS) entry which is preliminary data.</text>
</comment>
<evidence type="ECO:0000256" key="1">
    <source>
        <dbReference type="SAM" id="Phobius"/>
    </source>
</evidence>
<reference evidence="3" key="1">
    <citation type="journal article" date="2019" name="Int. J. Syst. Evol. Microbiol.">
        <title>The Global Catalogue of Microorganisms (GCM) 10K type strain sequencing project: providing services to taxonomists for standard genome sequencing and annotation.</title>
        <authorList>
            <consortium name="The Broad Institute Genomics Platform"/>
            <consortium name="The Broad Institute Genome Sequencing Center for Infectious Disease"/>
            <person name="Wu L."/>
            <person name="Ma J."/>
        </authorList>
    </citation>
    <scope>NUCLEOTIDE SEQUENCE [LARGE SCALE GENOMIC DNA]</scope>
    <source>
        <strain evidence="3">JCM 30331</strain>
    </source>
</reference>
<dbReference type="EMBL" id="BMPP01000014">
    <property type="protein sequence ID" value="GGK34182.1"/>
    <property type="molecule type" value="Genomic_DNA"/>
</dbReference>
<name>A0ABQ2F0B3_9DEIO</name>
<gene>
    <name evidence="2" type="ORF">GCM10008955_30310</name>
</gene>
<proteinExistence type="predicted"/>